<evidence type="ECO:0000313" key="2">
    <source>
        <dbReference type="Proteomes" id="UP000182932"/>
    </source>
</evidence>
<sequence>MSPIMDVPTRNKAVIARLRAAMVDFEAAAVRRALDEVCAPDAVFHLSHPLGDSTGPEAFYDGAYAPLLAAWPDLERRDYIVMAGPDEHGADWVGCGGYYTGVFTGPWLDIPPTGHQVTMRFHEFFRIEAGKVVEVQALWDIPEVMMQAGAWPMAPSLGREFLVPGPATQDGFVPGPHDPDRSLATRQHIVEMLDHLKKHPSEGGPEVMELERFWHPRMNWYGPAGIGTGRGIAGFRNWHQIPFLDAMPDRGKDRHEITYHFFGDGDYAAVTGWPNMVQTVTHDGWMGIAPTGQRITMRSLDFWRLENGRIRENWVLVDLLDAYRQLGVDVFARLRAFNKARNMGRIEIPDGMNA</sequence>
<dbReference type="AlphaFoldDB" id="A0A975WDL6"/>
<dbReference type="InterPro" id="IPR032710">
    <property type="entry name" value="NTF2-like_dom_sf"/>
</dbReference>
<keyword evidence="2" id="KW-1185">Reference proteome</keyword>
<organism evidence="1 2">
    <name type="scientific">Marinovum algicola</name>
    <dbReference type="NCBI Taxonomy" id="42444"/>
    <lineage>
        <taxon>Bacteria</taxon>
        <taxon>Pseudomonadati</taxon>
        <taxon>Pseudomonadota</taxon>
        <taxon>Alphaproteobacteria</taxon>
        <taxon>Rhodobacterales</taxon>
        <taxon>Roseobacteraceae</taxon>
        <taxon>Marinovum</taxon>
    </lineage>
</organism>
<dbReference type="Pfam" id="PF07366">
    <property type="entry name" value="SnoaL"/>
    <property type="match status" value="2"/>
</dbReference>
<dbReference type="GO" id="GO:0030638">
    <property type="term" value="P:polyketide metabolic process"/>
    <property type="evidence" value="ECO:0007669"/>
    <property type="project" value="InterPro"/>
</dbReference>
<accession>A0A975WDL6</accession>
<proteinExistence type="predicted"/>
<name>A0A975WDL6_9RHOB</name>
<dbReference type="Gene3D" id="3.10.450.50">
    <property type="match status" value="2"/>
</dbReference>
<gene>
    <name evidence="1" type="ORF">SAMN04487940_118100</name>
</gene>
<reference evidence="1 2" key="1">
    <citation type="submission" date="2016-10" db="EMBL/GenBank/DDBJ databases">
        <authorList>
            <person name="Varghese N."/>
            <person name="Submissions S."/>
        </authorList>
    </citation>
    <scope>NUCLEOTIDE SEQUENCE [LARGE SCALE GENOMIC DNA]</scope>
    <source>
        <strain evidence="1 2">FF3</strain>
    </source>
</reference>
<dbReference type="SUPFAM" id="SSF54427">
    <property type="entry name" value="NTF2-like"/>
    <property type="match status" value="2"/>
</dbReference>
<dbReference type="EMBL" id="FNYY01000018">
    <property type="protein sequence ID" value="SEK01785.1"/>
    <property type="molecule type" value="Genomic_DNA"/>
</dbReference>
<dbReference type="InterPro" id="IPR009959">
    <property type="entry name" value="Cyclase_SnoaL-like"/>
</dbReference>
<evidence type="ECO:0000313" key="1">
    <source>
        <dbReference type="EMBL" id="SEK01785.1"/>
    </source>
</evidence>
<dbReference type="Proteomes" id="UP000182932">
    <property type="component" value="Unassembled WGS sequence"/>
</dbReference>
<comment type="caution">
    <text evidence="1">The sequence shown here is derived from an EMBL/GenBank/DDBJ whole genome shotgun (WGS) entry which is preliminary data.</text>
</comment>
<dbReference type="PANTHER" id="PTHR38436">
    <property type="entry name" value="POLYKETIDE CYCLASE SNOAL-LIKE DOMAIN"/>
    <property type="match status" value="1"/>
</dbReference>
<dbReference type="PANTHER" id="PTHR38436:SF1">
    <property type="entry name" value="ESTER CYCLASE"/>
    <property type="match status" value="1"/>
</dbReference>
<protein>
    <submittedName>
        <fullName evidence="1">Predicted ester cyclase</fullName>
    </submittedName>
</protein>